<feature type="region of interest" description="Disordered" evidence="1">
    <location>
        <begin position="105"/>
        <end position="140"/>
    </location>
</feature>
<dbReference type="EMBL" id="JAAIJQ010000106">
    <property type="protein sequence ID" value="NEV64717.1"/>
    <property type="molecule type" value="Genomic_DNA"/>
</dbReference>
<protein>
    <submittedName>
        <fullName evidence="2">Uncharacterized protein</fullName>
    </submittedName>
</protein>
<keyword evidence="3" id="KW-1185">Reference proteome</keyword>
<dbReference type="AlphaFoldDB" id="A0A6M0K7S8"/>
<comment type="caution">
    <text evidence="2">The sequence shown here is derived from an EMBL/GenBank/DDBJ whole genome shotgun (WGS) entry which is preliminary data.</text>
</comment>
<sequence>MTVEQTLAIGGVVGGVCLLARLPNGRYQVRYACCGRVGALSRKQIVTRLRHPQTRCHACASRGPRRPRGFLQDDELAVHPRARAPGAAWILAIYARAEAAVRRRNGAGAEVAGDGPRSSKRVPTLGPPSDSGEGHERRPN</sequence>
<dbReference type="RefSeq" id="WP_164455727.1">
    <property type="nucleotide sequence ID" value="NZ_JAAIJQ010000106.1"/>
</dbReference>
<reference evidence="2 3" key="1">
    <citation type="submission" date="2020-02" db="EMBL/GenBank/DDBJ databases">
        <title>Genome sequences of Thiorhodococcus mannitoliphagus and Thiorhodococcus minor, purple sulfur photosynthetic bacteria in the gammaproteobacterial family, Chromatiaceae.</title>
        <authorList>
            <person name="Aviles F.A."/>
            <person name="Meyer T.E."/>
            <person name="Kyndt J.A."/>
        </authorList>
    </citation>
    <scope>NUCLEOTIDE SEQUENCE [LARGE SCALE GENOMIC DNA]</scope>
    <source>
        <strain evidence="2 3">DSM 11518</strain>
    </source>
</reference>
<accession>A0A6M0K7S8</accession>
<dbReference type="Proteomes" id="UP000483379">
    <property type="component" value="Unassembled WGS sequence"/>
</dbReference>
<organism evidence="2 3">
    <name type="scientific">Thiorhodococcus minor</name>
    <dbReference type="NCBI Taxonomy" id="57489"/>
    <lineage>
        <taxon>Bacteria</taxon>
        <taxon>Pseudomonadati</taxon>
        <taxon>Pseudomonadota</taxon>
        <taxon>Gammaproteobacteria</taxon>
        <taxon>Chromatiales</taxon>
        <taxon>Chromatiaceae</taxon>
        <taxon>Thiorhodococcus</taxon>
    </lineage>
</organism>
<evidence type="ECO:0000256" key="1">
    <source>
        <dbReference type="SAM" id="MobiDB-lite"/>
    </source>
</evidence>
<name>A0A6M0K7S8_9GAMM</name>
<evidence type="ECO:0000313" key="3">
    <source>
        <dbReference type="Proteomes" id="UP000483379"/>
    </source>
</evidence>
<proteinExistence type="predicted"/>
<gene>
    <name evidence="2" type="ORF">G3446_23080</name>
</gene>
<evidence type="ECO:0000313" key="2">
    <source>
        <dbReference type="EMBL" id="NEV64717.1"/>
    </source>
</evidence>